<reference evidence="2 3" key="1">
    <citation type="journal article" date="2014" name="Am. J. Bot.">
        <title>Genome assembly and annotation for red clover (Trifolium pratense; Fabaceae).</title>
        <authorList>
            <person name="Istvanek J."/>
            <person name="Jaros M."/>
            <person name="Krenek A."/>
            <person name="Repkova J."/>
        </authorList>
    </citation>
    <scope>NUCLEOTIDE SEQUENCE [LARGE SCALE GENOMIC DNA]</scope>
    <source>
        <strain evidence="3">cv. Tatra</strain>
        <tissue evidence="2">Young leaves</tissue>
    </source>
</reference>
<gene>
    <name evidence="2" type="ORF">L195_g016611</name>
</gene>
<feature type="region of interest" description="Disordered" evidence="1">
    <location>
        <begin position="1"/>
        <end position="73"/>
    </location>
</feature>
<feature type="compositionally biased region" description="Polar residues" evidence="1">
    <location>
        <begin position="241"/>
        <end position="272"/>
    </location>
</feature>
<evidence type="ECO:0000313" key="2">
    <source>
        <dbReference type="EMBL" id="PNX93457.1"/>
    </source>
</evidence>
<feature type="compositionally biased region" description="Low complexity" evidence="1">
    <location>
        <begin position="10"/>
        <end position="22"/>
    </location>
</feature>
<evidence type="ECO:0000256" key="1">
    <source>
        <dbReference type="SAM" id="MobiDB-lite"/>
    </source>
</evidence>
<organism evidence="2 3">
    <name type="scientific">Trifolium pratense</name>
    <name type="common">Red clover</name>
    <dbReference type="NCBI Taxonomy" id="57577"/>
    <lineage>
        <taxon>Eukaryota</taxon>
        <taxon>Viridiplantae</taxon>
        <taxon>Streptophyta</taxon>
        <taxon>Embryophyta</taxon>
        <taxon>Tracheophyta</taxon>
        <taxon>Spermatophyta</taxon>
        <taxon>Magnoliopsida</taxon>
        <taxon>eudicotyledons</taxon>
        <taxon>Gunneridae</taxon>
        <taxon>Pentapetalae</taxon>
        <taxon>rosids</taxon>
        <taxon>fabids</taxon>
        <taxon>Fabales</taxon>
        <taxon>Fabaceae</taxon>
        <taxon>Papilionoideae</taxon>
        <taxon>50 kb inversion clade</taxon>
        <taxon>NPAAA clade</taxon>
        <taxon>Hologalegina</taxon>
        <taxon>IRL clade</taxon>
        <taxon>Trifolieae</taxon>
        <taxon>Trifolium</taxon>
    </lineage>
</organism>
<dbReference type="PANTHER" id="PTHR35552">
    <property type="entry name" value="MEDIATOR OF RNA POLYMERASE II TRANSCRIPTION SUBUNIT 8"/>
    <property type="match status" value="1"/>
</dbReference>
<reference evidence="2 3" key="2">
    <citation type="journal article" date="2017" name="Front. Plant Sci.">
        <title>Gene Classification and Mining of Molecular Markers Useful in Red Clover (Trifolium pratense) Breeding.</title>
        <authorList>
            <person name="Istvanek J."/>
            <person name="Dluhosova J."/>
            <person name="Dluhos P."/>
            <person name="Patkova L."/>
            <person name="Nedelnik J."/>
            <person name="Repkova J."/>
        </authorList>
    </citation>
    <scope>NUCLEOTIDE SEQUENCE [LARGE SCALE GENOMIC DNA]</scope>
    <source>
        <strain evidence="3">cv. Tatra</strain>
        <tissue evidence="2">Young leaves</tissue>
    </source>
</reference>
<dbReference type="STRING" id="57577.A0A2K3MRR4"/>
<sequence>TSGSQLLGRSAASPSAATSATSFDNTTASPIPYANSPRSSTNIMNTPSPQQQTPQLQQQQPTTQQQQRQKMMQQSQQQQQQILAQQQQFRQSTMQGLGQLHGQHQMQFSPQLGHQQFQSRQLSSAHMQHGIGQTQLNQGNQMNRLSQFSGHANSALFSAAQTTPNTQMIPNISAGITSQSLLPRMQYGLSGNNPQRSHPSQMLSDQMFNMGGGNPGGMMSIQQQQQQQQHSSQGAFGGMASNAQNLQSGMMTLQNAQQNHPNFSQQRQQNPQ</sequence>
<proteinExistence type="predicted"/>
<comment type="caution">
    <text evidence="2">The sequence shown here is derived from an EMBL/GenBank/DDBJ whole genome shotgun (WGS) entry which is preliminary data.</text>
</comment>
<dbReference type="Proteomes" id="UP000236291">
    <property type="component" value="Unassembled WGS sequence"/>
</dbReference>
<protein>
    <submittedName>
        <fullName evidence="2">Mediator of RNA polymerase II transcription subunit 8-like protein</fullName>
    </submittedName>
</protein>
<dbReference type="InterPro" id="IPR038795">
    <property type="entry name" value="MED8_plant"/>
</dbReference>
<dbReference type="PANTHER" id="PTHR35552:SF1">
    <property type="entry name" value="MEDIATOR OF RNA POLYMERASE II TRANSCRIPTION SUBUNIT 8"/>
    <property type="match status" value="1"/>
</dbReference>
<dbReference type="AlphaFoldDB" id="A0A2K3MRR4"/>
<feature type="region of interest" description="Disordered" evidence="1">
    <location>
        <begin position="191"/>
        <end position="272"/>
    </location>
</feature>
<dbReference type="ExpressionAtlas" id="A0A2K3MRR4">
    <property type="expression patterns" value="baseline"/>
</dbReference>
<feature type="compositionally biased region" description="Polar residues" evidence="1">
    <location>
        <begin position="191"/>
        <end position="206"/>
    </location>
</feature>
<name>A0A2K3MRR4_TRIPR</name>
<feature type="compositionally biased region" description="Low complexity" evidence="1">
    <location>
        <begin position="217"/>
        <end position="229"/>
    </location>
</feature>
<dbReference type="EMBL" id="ASHM01011527">
    <property type="protein sequence ID" value="PNX93457.1"/>
    <property type="molecule type" value="Genomic_DNA"/>
</dbReference>
<dbReference type="GO" id="GO:0016592">
    <property type="term" value="C:mediator complex"/>
    <property type="evidence" value="ECO:0007669"/>
    <property type="project" value="InterPro"/>
</dbReference>
<evidence type="ECO:0000313" key="3">
    <source>
        <dbReference type="Proteomes" id="UP000236291"/>
    </source>
</evidence>
<feature type="non-terminal residue" evidence="2">
    <location>
        <position position="1"/>
    </location>
</feature>
<feature type="compositionally biased region" description="Polar residues" evidence="1">
    <location>
        <begin position="36"/>
        <end position="45"/>
    </location>
</feature>
<feature type="compositionally biased region" description="Low complexity" evidence="1">
    <location>
        <begin position="46"/>
        <end position="73"/>
    </location>
</feature>
<accession>A0A2K3MRR4</accession>